<dbReference type="AlphaFoldDB" id="A0A4S8JTZ7"/>
<protein>
    <submittedName>
        <fullName evidence="1">Uncharacterized protein</fullName>
    </submittedName>
</protein>
<keyword evidence="2" id="KW-1185">Reference proteome</keyword>
<name>A0A4S8JTZ7_MUSBA</name>
<accession>A0A4S8JTZ7</accession>
<dbReference type="EMBL" id="PYDT01000003">
    <property type="protein sequence ID" value="THU65636.1"/>
    <property type="molecule type" value="Genomic_DNA"/>
</dbReference>
<organism evidence="1 2">
    <name type="scientific">Musa balbisiana</name>
    <name type="common">Banana</name>
    <dbReference type="NCBI Taxonomy" id="52838"/>
    <lineage>
        <taxon>Eukaryota</taxon>
        <taxon>Viridiplantae</taxon>
        <taxon>Streptophyta</taxon>
        <taxon>Embryophyta</taxon>
        <taxon>Tracheophyta</taxon>
        <taxon>Spermatophyta</taxon>
        <taxon>Magnoliopsida</taxon>
        <taxon>Liliopsida</taxon>
        <taxon>Zingiberales</taxon>
        <taxon>Musaceae</taxon>
        <taxon>Musa</taxon>
    </lineage>
</organism>
<comment type="caution">
    <text evidence="1">The sequence shown here is derived from an EMBL/GenBank/DDBJ whole genome shotgun (WGS) entry which is preliminary data.</text>
</comment>
<proteinExistence type="predicted"/>
<evidence type="ECO:0000313" key="1">
    <source>
        <dbReference type="EMBL" id="THU65636.1"/>
    </source>
</evidence>
<sequence>MARKLVESVTGGRGGGRGFTATELLELDVGEEVVSAIGAEETVGRPERVQLARAAGVEADPRLPLAAPVEQAHRARVEVPAQTLDVVSPKAVLVPPVLHPLDLAGEHQQERRQRAQLVDPRLPLLHLHPGLQLPGVPAGAPPVEVHDHDPGVEVAGRAAAVVEGVGVDRVRPEAVCEVGGEVGVAVLGGGEDMVRGEVGGPEAGDVVDDDEVRVEVDDAVDGTGENVGEVDASVVEWLVEGAADGGGDAAADEGGVETVHVEA</sequence>
<reference evidence="1 2" key="1">
    <citation type="journal article" date="2019" name="Nat. Plants">
        <title>Genome sequencing of Musa balbisiana reveals subgenome evolution and function divergence in polyploid bananas.</title>
        <authorList>
            <person name="Yao X."/>
        </authorList>
    </citation>
    <scope>NUCLEOTIDE SEQUENCE [LARGE SCALE GENOMIC DNA]</scope>
    <source>
        <strain evidence="2">cv. DH-PKW</strain>
        <tissue evidence="1">Leaves</tissue>
    </source>
</reference>
<evidence type="ECO:0000313" key="2">
    <source>
        <dbReference type="Proteomes" id="UP000317650"/>
    </source>
</evidence>
<dbReference type="Proteomes" id="UP000317650">
    <property type="component" value="Chromosome 5"/>
</dbReference>
<gene>
    <name evidence="1" type="ORF">C4D60_Mb05t05710</name>
</gene>